<dbReference type="Proteomes" id="UP000018817">
    <property type="component" value="Unassembled WGS sequence"/>
</dbReference>
<dbReference type="EMBL" id="KI669622">
    <property type="protein sequence ID" value="ETN01853.1"/>
    <property type="molecule type" value="Genomic_DNA"/>
</dbReference>
<sequence length="212" mass="23178">MSPGDLIFGKPVMLHTYTDKTLVNTEGVEAGLVENAGGVGACVQLVRNYDGTVSIQSMNNKHYLTVADDHDENPTCQFDTCAVNKKSQKFRLKLVDERAFILKSEKTGDLLGLLNDEIVGVRKRHLTDHPSSMLWMLKEPTDGVLSSSLCDDLGFTDVTPVQAATVVKSAIQKDELKKRHDTIVKLALAGASVEYIDGILLRLYGSNSGKEL</sequence>
<reference evidence="2" key="1">
    <citation type="submission" date="2011-12" db="EMBL/GenBank/DDBJ databases">
        <authorList>
            <consortium name="The Broad Institute Genome Sequencing Platform"/>
            <person name="Russ C."/>
            <person name="Tyler B."/>
            <person name="Panabieres F."/>
            <person name="Shan W."/>
            <person name="Tripathy S."/>
            <person name="Grunwald N."/>
            <person name="Machado M."/>
            <person name="Young S.K."/>
            <person name="Zeng Q."/>
            <person name="Gargeya S."/>
            <person name="Fitzgerald M."/>
            <person name="Haas B."/>
            <person name="Abouelleil A."/>
            <person name="Alvarado L."/>
            <person name="Arachchi H.M."/>
            <person name="Berlin A."/>
            <person name="Chapman S.B."/>
            <person name="Gearin G."/>
            <person name="Goldberg J."/>
            <person name="Griggs A."/>
            <person name="Gujja S."/>
            <person name="Hansen M."/>
            <person name="Heiman D."/>
            <person name="Howarth C."/>
            <person name="Larimer J."/>
            <person name="Lui A."/>
            <person name="MacDonald P.J.P."/>
            <person name="McCowen C."/>
            <person name="Montmayeur A."/>
            <person name="Murphy C."/>
            <person name="Neiman D."/>
            <person name="Pearson M."/>
            <person name="Priest M."/>
            <person name="Roberts A."/>
            <person name="Saif S."/>
            <person name="Shea T."/>
            <person name="Sisk P."/>
            <person name="Stolte C."/>
            <person name="Sykes S."/>
            <person name="Wortman J."/>
            <person name="Nusbaum C."/>
            <person name="Birren B."/>
        </authorList>
    </citation>
    <scope>NUCLEOTIDE SEQUENCE [LARGE SCALE GENOMIC DNA]</scope>
    <source>
        <strain evidence="2">INRA-310</strain>
    </source>
</reference>
<protein>
    <recommendedName>
        <fullName evidence="3">Ricin B lectin domain-containing protein</fullName>
    </recommendedName>
</protein>
<dbReference type="RefSeq" id="XP_008912932.1">
    <property type="nucleotide sequence ID" value="XM_008914684.1"/>
</dbReference>
<proteinExistence type="predicted"/>
<accession>W2PLI5</accession>
<dbReference type="OrthoDB" id="89756at2759"/>
<gene>
    <name evidence="1" type="ORF">PPTG_16933</name>
</gene>
<reference evidence="1 2" key="2">
    <citation type="submission" date="2013-11" db="EMBL/GenBank/DDBJ databases">
        <title>The Genome Sequence of Phytophthora parasitica INRA-310.</title>
        <authorList>
            <consortium name="The Broad Institute Genomics Platform"/>
            <person name="Russ C."/>
            <person name="Tyler B."/>
            <person name="Panabieres F."/>
            <person name="Shan W."/>
            <person name="Tripathy S."/>
            <person name="Grunwald N."/>
            <person name="Machado M."/>
            <person name="Johnson C.S."/>
            <person name="Arredondo F."/>
            <person name="Hong C."/>
            <person name="Coffey M."/>
            <person name="Young S.K."/>
            <person name="Zeng Q."/>
            <person name="Gargeya S."/>
            <person name="Fitzgerald M."/>
            <person name="Abouelleil A."/>
            <person name="Alvarado L."/>
            <person name="Chapman S.B."/>
            <person name="Gainer-Dewar J."/>
            <person name="Goldberg J."/>
            <person name="Griggs A."/>
            <person name="Gujja S."/>
            <person name="Hansen M."/>
            <person name="Howarth C."/>
            <person name="Imamovic A."/>
            <person name="Ireland A."/>
            <person name="Larimer J."/>
            <person name="McCowan C."/>
            <person name="Murphy C."/>
            <person name="Pearson M."/>
            <person name="Poon T.W."/>
            <person name="Priest M."/>
            <person name="Roberts A."/>
            <person name="Saif S."/>
            <person name="Shea T."/>
            <person name="Sykes S."/>
            <person name="Wortman J."/>
            <person name="Nusbaum C."/>
            <person name="Birren B."/>
        </authorList>
    </citation>
    <scope>NUCLEOTIDE SEQUENCE [LARGE SCALE GENOMIC DNA]</scope>
    <source>
        <strain evidence="1 2">INRA-310</strain>
    </source>
</reference>
<evidence type="ECO:0008006" key="3">
    <source>
        <dbReference type="Google" id="ProtNLM"/>
    </source>
</evidence>
<dbReference type="AlphaFoldDB" id="W2PLI5"/>
<name>W2PLI5_PHYN3</name>
<evidence type="ECO:0000313" key="1">
    <source>
        <dbReference type="EMBL" id="ETN01853.1"/>
    </source>
</evidence>
<evidence type="ECO:0000313" key="2">
    <source>
        <dbReference type="Proteomes" id="UP000018817"/>
    </source>
</evidence>
<dbReference type="VEuPathDB" id="FungiDB:PPTG_16933"/>
<organism evidence="1 2">
    <name type="scientific">Phytophthora nicotianae (strain INRA-310)</name>
    <name type="common">Phytophthora parasitica</name>
    <dbReference type="NCBI Taxonomy" id="761204"/>
    <lineage>
        <taxon>Eukaryota</taxon>
        <taxon>Sar</taxon>
        <taxon>Stramenopiles</taxon>
        <taxon>Oomycota</taxon>
        <taxon>Peronosporomycetes</taxon>
        <taxon>Peronosporales</taxon>
        <taxon>Peronosporaceae</taxon>
        <taxon>Phytophthora</taxon>
    </lineage>
</organism>
<dbReference type="GeneID" id="20185981"/>
<dbReference type="STRING" id="761204.W2PLI5"/>
<dbReference type="OMA" id="KCEENGF"/>